<reference evidence="4" key="1">
    <citation type="submission" date="2021-01" db="EMBL/GenBank/DDBJ databases">
        <authorList>
            <consortium name="Genoscope - CEA"/>
            <person name="William W."/>
        </authorList>
    </citation>
    <scope>NUCLEOTIDE SEQUENCE</scope>
</reference>
<sequence length="547" mass="63840">MHGYVIIIQIYNFWGFKTEVSFKNHHLSRTFLRLDKFIIQNNIQKYMIRSLKQKKQSKKSKNSDDITESHTKLLLERFPYSIKDLQFREVPTLHVSQDFFLNPFKTIDDLYNKGYEKFGIVKLLLPSELIVPEKKFFSDLEMKLKGKRVETRVQTLNSLQAGEIFGSNTVGFTLQEYMSYANKFECSHKLQGVREVSNQIRQNEIEFWSIVDFPERYNEVEVEYAADLLATKYATGFQDGQLGNLSTINKNCNSIFQVLQEKSEMSGISVPWLYLGMKYANFCWHKEDLNLNSLNYMHAGAPKTWYAIPPSHSEKFLQYFNKKYEKERIHNPRLLYDIVCQISPIELAEQDISIIRTEQHPGELIITLGATYHAGFSHGFNCSEAVNVAPTQWLDEYDRASTEYRMDGNLKKVSFPLEWLLTKVVLMADQVKFTKQSWIKLFDKFKMMIHSEIASRNSILVLYEQVKIVEFANKLEKYDRNVCKICSNYMFFSYIFCGKCLKKGCIAHQSVCACSNPKISLYIRYNSEELQTMLTTLESKANQTTGQ</sequence>
<dbReference type="GO" id="GO:0141052">
    <property type="term" value="F:histone H3 demethylase activity"/>
    <property type="evidence" value="ECO:0007669"/>
    <property type="project" value="UniProtKB-ARBA"/>
</dbReference>
<dbReference type="InterPro" id="IPR004198">
    <property type="entry name" value="Znf_C5HC2"/>
</dbReference>
<dbReference type="Pfam" id="PF02928">
    <property type="entry name" value="zf-C5HC2"/>
    <property type="match status" value="1"/>
</dbReference>
<dbReference type="PANTHER" id="PTHR10694">
    <property type="entry name" value="LYSINE-SPECIFIC DEMETHYLASE"/>
    <property type="match status" value="1"/>
</dbReference>
<dbReference type="InterPro" id="IPR003347">
    <property type="entry name" value="JmjC_dom"/>
</dbReference>
<dbReference type="GO" id="GO:0000785">
    <property type="term" value="C:chromatin"/>
    <property type="evidence" value="ECO:0007669"/>
    <property type="project" value="TreeGrafter"/>
</dbReference>
<dbReference type="GO" id="GO:0046872">
    <property type="term" value="F:metal ion binding"/>
    <property type="evidence" value="ECO:0007669"/>
    <property type="project" value="UniProtKB-KW"/>
</dbReference>
<keyword evidence="5" id="KW-1185">Reference proteome</keyword>
<dbReference type="GO" id="GO:0005634">
    <property type="term" value="C:nucleus"/>
    <property type="evidence" value="ECO:0007669"/>
    <property type="project" value="TreeGrafter"/>
</dbReference>
<name>A0A8S1QAD3_PARPR</name>
<dbReference type="SMART" id="SM00558">
    <property type="entry name" value="JmjC"/>
    <property type="match status" value="1"/>
</dbReference>
<dbReference type="FunFam" id="2.60.120.650:FF:000084">
    <property type="entry name" value="Uncharacterized protein"/>
    <property type="match status" value="1"/>
</dbReference>
<protein>
    <recommendedName>
        <fullName evidence="3">JmjC domain-containing protein</fullName>
    </recommendedName>
</protein>
<evidence type="ECO:0000256" key="1">
    <source>
        <dbReference type="ARBA" id="ARBA00022723"/>
    </source>
</evidence>
<proteinExistence type="predicted"/>
<dbReference type="AlphaFoldDB" id="A0A8S1QAD3"/>
<evidence type="ECO:0000256" key="2">
    <source>
        <dbReference type="ARBA" id="ARBA00023004"/>
    </source>
</evidence>
<dbReference type="GO" id="GO:0010468">
    <property type="term" value="P:regulation of gene expression"/>
    <property type="evidence" value="ECO:0007669"/>
    <property type="project" value="TreeGrafter"/>
</dbReference>
<keyword evidence="2" id="KW-0408">Iron</keyword>
<organism evidence="4 5">
    <name type="scientific">Paramecium primaurelia</name>
    <dbReference type="NCBI Taxonomy" id="5886"/>
    <lineage>
        <taxon>Eukaryota</taxon>
        <taxon>Sar</taxon>
        <taxon>Alveolata</taxon>
        <taxon>Ciliophora</taxon>
        <taxon>Intramacronucleata</taxon>
        <taxon>Oligohymenophorea</taxon>
        <taxon>Peniculida</taxon>
        <taxon>Parameciidae</taxon>
        <taxon>Paramecium</taxon>
    </lineage>
</organism>
<evidence type="ECO:0000313" key="5">
    <source>
        <dbReference type="Proteomes" id="UP000688137"/>
    </source>
</evidence>
<evidence type="ECO:0000313" key="4">
    <source>
        <dbReference type="EMBL" id="CAD8111864.1"/>
    </source>
</evidence>
<accession>A0A8S1QAD3</accession>
<comment type="caution">
    <text evidence="4">The sequence shown here is derived from an EMBL/GenBank/DDBJ whole genome shotgun (WGS) entry which is preliminary data.</text>
</comment>
<dbReference type="OMA" id="KEYWHEM"/>
<evidence type="ECO:0000259" key="3">
    <source>
        <dbReference type="PROSITE" id="PS51184"/>
    </source>
</evidence>
<dbReference type="EMBL" id="CAJJDM010000153">
    <property type="protein sequence ID" value="CAD8111864.1"/>
    <property type="molecule type" value="Genomic_DNA"/>
</dbReference>
<keyword evidence="1" id="KW-0479">Metal-binding</keyword>
<feature type="domain" description="JmjC" evidence="3">
    <location>
        <begin position="237"/>
        <end position="405"/>
    </location>
</feature>
<dbReference type="PANTHER" id="PTHR10694:SF33">
    <property type="entry name" value="LYSINE-SPECIFIC DEMETHYLASE 5"/>
    <property type="match status" value="1"/>
</dbReference>
<dbReference type="Proteomes" id="UP000688137">
    <property type="component" value="Unassembled WGS sequence"/>
</dbReference>
<dbReference type="PROSITE" id="PS51184">
    <property type="entry name" value="JMJC"/>
    <property type="match status" value="1"/>
</dbReference>
<dbReference type="Pfam" id="PF02373">
    <property type="entry name" value="JmjC"/>
    <property type="match status" value="1"/>
</dbReference>
<gene>
    <name evidence="4" type="ORF">PPRIM_AZ9-3.1.T1490078</name>
</gene>